<evidence type="ECO:0000313" key="1">
    <source>
        <dbReference type="EMBL" id="QQG35311.1"/>
    </source>
</evidence>
<evidence type="ECO:0000313" key="2">
    <source>
        <dbReference type="Proteomes" id="UP000595362"/>
    </source>
</evidence>
<dbReference type="EMBL" id="CP066681">
    <property type="protein sequence ID" value="QQG35311.1"/>
    <property type="molecule type" value="Genomic_DNA"/>
</dbReference>
<reference evidence="1 2" key="1">
    <citation type="submission" date="2020-07" db="EMBL/GenBank/DDBJ databases">
        <title>Huge and variable diversity of episymbiotic CPR bacteria and DPANN archaea in groundwater ecosystems.</title>
        <authorList>
            <person name="He C.Y."/>
            <person name="Keren R."/>
            <person name="Whittaker M."/>
            <person name="Farag I.F."/>
            <person name="Doudna J."/>
            <person name="Cate J.H.D."/>
            <person name="Banfield J.F."/>
        </authorList>
    </citation>
    <scope>NUCLEOTIDE SEQUENCE [LARGE SCALE GENOMIC DNA]</scope>
    <source>
        <strain evidence="1">NC_groundwater_70_Ag_B-0.1um_54_66</strain>
    </source>
</reference>
<proteinExistence type="predicted"/>
<sequence length="190" mass="22043">MLVSLYPCLRERANFFFSGLTRKSCTHENIRDLFAAAVKKHKGVAISEDWHGRYAYPLMMAEMMPVWARMNVSRFYTEMVPATKQALLDAWQQGGNQKAVTDYFDTQFQGYSKKMWAHYWLMLQAAHENGIALSVSISRKSFPAMALISMRRSKQCIGRKSSAKIRRQPATMRSLSFMVERLISRIWAER</sequence>
<organism evidence="1 2">
    <name type="scientific">Micavibrio aeruginosavorus</name>
    <dbReference type="NCBI Taxonomy" id="349221"/>
    <lineage>
        <taxon>Bacteria</taxon>
        <taxon>Pseudomonadati</taxon>
        <taxon>Bdellovibrionota</taxon>
        <taxon>Bdellovibrionia</taxon>
        <taxon>Bdellovibrionales</taxon>
        <taxon>Pseudobdellovibrionaceae</taxon>
        <taxon>Micavibrio</taxon>
    </lineage>
</organism>
<accession>A0A7T5UFY6</accession>
<dbReference type="AlphaFoldDB" id="A0A7T5UFY6"/>
<name>A0A7T5UFY6_9BACT</name>
<dbReference type="Proteomes" id="UP000595362">
    <property type="component" value="Chromosome"/>
</dbReference>
<protein>
    <submittedName>
        <fullName evidence="1">Uncharacterized protein</fullName>
    </submittedName>
</protein>
<gene>
    <name evidence="1" type="ORF">HYS17_07070</name>
</gene>